<dbReference type="Pfam" id="PF08894">
    <property type="entry name" value="DUF1838"/>
    <property type="match status" value="1"/>
</dbReference>
<name>A0A1E7Q7K7_9GAMM</name>
<proteinExistence type="predicted"/>
<evidence type="ECO:0008006" key="5">
    <source>
        <dbReference type="Google" id="ProtNLM"/>
    </source>
</evidence>
<protein>
    <recommendedName>
        <fullName evidence="5">DUF1838 domain-containing protein</fullName>
    </recommendedName>
</protein>
<accession>A0A1E7Q7K7</accession>
<keyword evidence="2" id="KW-0732">Signal</keyword>
<evidence type="ECO:0000313" key="3">
    <source>
        <dbReference type="EMBL" id="OEY70165.1"/>
    </source>
</evidence>
<dbReference type="AlphaFoldDB" id="A0A1E7Q7K7"/>
<dbReference type="STRING" id="1628148.BI198_11765"/>
<dbReference type="RefSeq" id="WP_070049719.1">
    <property type="nucleotide sequence ID" value="NZ_CBCSDO010000010.1"/>
</dbReference>
<evidence type="ECO:0000313" key="4">
    <source>
        <dbReference type="Proteomes" id="UP000242258"/>
    </source>
</evidence>
<sequence length="311" mass="35065">MQNSKHTKVRPLRILSLAVGLTSLMSFQLNAAPIDLNTPDGATTVSRKIQCSTVDDKPVFFSWDGKLFSRRMGEPDQHLFDVEGYSVRACATVDGGKKGKSFKLVTREILLYKDKKTGKPLKTWLNPWTNEEVDVFQVLNDPVNQPVRFNRDENGKVLPYAAKFMAKQQDDRWWLTLPVPLFYHNPLAGDYQKQVGGVYHATELFNFLGDIDSLVDEKTDTADVQVGWVRISDWLPFMMMSGREGGIYIHAAGRKIAKFDDVSDTMKTFIAAEAPKYSVPPPTNDTRPNDTSWTTYKKDVPGAPFVSPKSH</sequence>
<evidence type="ECO:0000256" key="1">
    <source>
        <dbReference type="SAM" id="MobiDB-lite"/>
    </source>
</evidence>
<dbReference type="EMBL" id="MKEK01000001">
    <property type="protein sequence ID" value="OEY70165.1"/>
    <property type="molecule type" value="Genomic_DNA"/>
</dbReference>
<dbReference type="InterPro" id="IPR014990">
    <property type="entry name" value="DUF1838"/>
</dbReference>
<feature type="signal peptide" evidence="2">
    <location>
        <begin position="1"/>
        <end position="31"/>
    </location>
</feature>
<feature type="region of interest" description="Disordered" evidence="1">
    <location>
        <begin position="277"/>
        <end position="311"/>
    </location>
</feature>
<feature type="chain" id="PRO_5009200470" description="DUF1838 domain-containing protein" evidence="2">
    <location>
        <begin position="32"/>
        <end position="311"/>
    </location>
</feature>
<dbReference type="Proteomes" id="UP000242258">
    <property type="component" value="Unassembled WGS sequence"/>
</dbReference>
<organism evidence="3 4">
    <name type="scientific">Rheinheimera salexigens</name>
    <dbReference type="NCBI Taxonomy" id="1628148"/>
    <lineage>
        <taxon>Bacteria</taxon>
        <taxon>Pseudomonadati</taxon>
        <taxon>Pseudomonadota</taxon>
        <taxon>Gammaproteobacteria</taxon>
        <taxon>Chromatiales</taxon>
        <taxon>Chromatiaceae</taxon>
        <taxon>Rheinheimera</taxon>
    </lineage>
</organism>
<evidence type="ECO:0000256" key="2">
    <source>
        <dbReference type="SAM" id="SignalP"/>
    </source>
</evidence>
<keyword evidence="4" id="KW-1185">Reference proteome</keyword>
<gene>
    <name evidence="3" type="ORF">BI198_11765</name>
</gene>
<reference evidence="4" key="1">
    <citation type="submission" date="2016-09" db="EMBL/GenBank/DDBJ databases">
        <authorList>
            <person name="Wan X."/>
            <person name="Hou S."/>
        </authorList>
    </citation>
    <scope>NUCLEOTIDE SEQUENCE [LARGE SCALE GENOMIC DNA]</scope>
    <source>
        <strain evidence="4">KH87</strain>
    </source>
</reference>
<comment type="caution">
    <text evidence="3">The sequence shown here is derived from an EMBL/GenBank/DDBJ whole genome shotgun (WGS) entry which is preliminary data.</text>
</comment>